<proteinExistence type="predicted"/>
<feature type="region of interest" description="Disordered" evidence="1">
    <location>
        <begin position="513"/>
        <end position="554"/>
    </location>
</feature>
<dbReference type="EMBL" id="VCAU01000193">
    <property type="protein sequence ID" value="KAF9882999.1"/>
    <property type="molecule type" value="Genomic_DNA"/>
</dbReference>
<feature type="region of interest" description="Disordered" evidence="1">
    <location>
        <begin position="838"/>
        <end position="858"/>
    </location>
</feature>
<dbReference type="InterPro" id="IPR047092">
    <property type="entry name" value="AFUB_07903/YDR124W-like_hel"/>
</dbReference>
<feature type="compositionally biased region" description="Low complexity" evidence="1">
    <location>
        <begin position="838"/>
        <end position="854"/>
    </location>
</feature>
<feature type="compositionally biased region" description="Polar residues" evidence="1">
    <location>
        <begin position="542"/>
        <end position="554"/>
    </location>
</feature>
<reference evidence="3" key="2">
    <citation type="submission" date="2020-02" db="EMBL/GenBank/DDBJ databases">
        <authorList>
            <person name="Gilchrist C.L.M."/>
            <person name="Chooi Y.-H."/>
        </authorList>
    </citation>
    <scope>NUCLEOTIDE SEQUENCE</scope>
    <source>
        <strain evidence="3">MST-FP2251</strain>
    </source>
</reference>
<keyword evidence="4" id="KW-1185">Reference proteome</keyword>
<name>A0AAD4CAQ8_ASPNN</name>
<evidence type="ECO:0000313" key="4">
    <source>
        <dbReference type="Proteomes" id="UP001194746"/>
    </source>
</evidence>
<evidence type="ECO:0000313" key="3">
    <source>
        <dbReference type="EMBL" id="KAF9882999.1"/>
    </source>
</evidence>
<dbReference type="Proteomes" id="UP001194746">
    <property type="component" value="Unassembled WGS sequence"/>
</dbReference>
<gene>
    <name evidence="3" type="ORF">FE257_004339</name>
</gene>
<comment type="caution">
    <text evidence="3">The sequence shown here is derived from an EMBL/GenBank/DDBJ whole genome shotgun (WGS) entry which is preliminary data.</text>
</comment>
<evidence type="ECO:0000259" key="2">
    <source>
        <dbReference type="Pfam" id="PF11001"/>
    </source>
</evidence>
<dbReference type="PANTHER" id="PTHR36102:SF1">
    <property type="entry name" value="YDR124W-LIKE HELICAL BUNDLE DOMAIN-CONTAINING PROTEIN"/>
    <property type="match status" value="1"/>
</dbReference>
<dbReference type="PANTHER" id="PTHR36102">
    <property type="entry name" value="CHROMOSOME 10, WHOLE GENOME SHOTGUN SEQUENCE"/>
    <property type="match status" value="1"/>
</dbReference>
<sequence length="884" mass="99430">MSDLKSHNLDKVVKLIVTLPYKDGPKRLADLAVNEDAVKRICHQCDTATFQQLRDKDPTTLAPETEHLILNNFVGIWLDGRLRWIDDGLDHLGSSIETVRIWHFACQGPLVEDAKKKNIRHMILAVVQLEDPSNGYAPAQPSCRPPGAIVVDLAVLPEHAPIVRSKYSTVGFILREDHPLVCSQPGENNDIKIARACRKILFRYDRVKSLRQPQAQIPEPKINELISNWLNRRIKSFEQYIELIHGCETMHAIIAAVPLLDPIYRRLAEDSTIHSEGVVPVDLAVRRAEVARVRDHSGSANFIVMPPRDPVISCQPSEDANTQQIAALNGLLAQYSRYLRDEYAALSPMARIWAIERQAELEYQLSVLQPSHLVTVRFCCPTYQSHPWEIIMARGLGDVVREVIILNQDDHINSQESTQVDLAVEPSGVLRVSQLCELVECQRWGDDDPIIQMQHKNDPRGKRIGACTHALQQYIKARRSRQTDEALMQWYRREITALRDLIVKCRHTTLRPCAPRSSTVGRNGKAVAREVKPSQPPPPTAHPNSVPNGAENSSTDLTVTSLLKVSPPQADSSGRSMHMLVQMPHTHHVSICENDMGNVGVSEQSSTRQLISTHLTHNVRDKFWGMRKCEVGNHSLAHLVASGVGASHGHGYSEGLPAPDSNCFEISPRLSLDIRDVETVYRYYEKTFSFLHSHTCRIIAKSLIKLVKSRDKVRYLYSGDNIATPPWWPHDVRRVEPGHLRKQGADKVKNVLVSFFTSLLALTLMSLNKLWMSLAKKSNRPKQGSLMLYWNFGEDKSMEYEAGEAGKYPYPTETDLYLTHETDGATLVEVIDPKGIILPSRSSQTQQRPTSLTPDNSTDINNLLSSTMTGWNSYIEPFPCSPTT</sequence>
<accession>A0AAD4CAQ8</accession>
<evidence type="ECO:0000256" key="1">
    <source>
        <dbReference type="SAM" id="MobiDB-lite"/>
    </source>
</evidence>
<dbReference type="Pfam" id="PF11001">
    <property type="entry name" value="AFUB_07903_YDR124W_hel"/>
    <property type="match status" value="1"/>
</dbReference>
<feature type="domain" description="Subtelomeric hrmA-associated cluster protein AFUB-079030/YDR124W-like helical bundle" evidence="2">
    <location>
        <begin position="674"/>
        <end position="778"/>
    </location>
</feature>
<organism evidence="3 4">
    <name type="scientific">Aspergillus nanangensis</name>
    <dbReference type="NCBI Taxonomy" id="2582783"/>
    <lineage>
        <taxon>Eukaryota</taxon>
        <taxon>Fungi</taxon>
        <taxon>Dikarya</taxon>
        <taxon>Ascomycota</taxon>
        <taxon>Pezizomycotina</taxon>
        <taxon>Eurotiomycetes</taxon>
        <taxon>Eurotiomycetidae</taxon>
        <taxon>Eurotiales</taxon>
        <taxon>Aspergillaceae</taxon>
        <taxon>Aspergillus</taxon>
        <taxon>Aspergillus subgen. Circumdati</taxon>
    </lineage>
</organism>
<reference evidence="3" key="1">
    <citation type="journal article" date="2019" name="Beilstein J. Org. Chem.">
        <title>Nanangenines: drimane sesquiterpenoids as the dominant metabolite cohort of a novel Australian fungus, Aspergillus nanangensis.</title>
        <authorList>
            <person name="Lacey H.J."/>
            <person name="Gilchrist C.L.M."/>
            <person name="Crombie A."/>
            <person name="Kalaitzis J.A."/>
            <person name="Vuong D."/>
            <person name="Rutledge P.J."/>
            <person name="Turner P."/>
            <person name="Pitt J.I."/>
            <person name="Lacey E."/>
            <person name="Chooi Y.H."/>
            <person name="Piggott A.M."/>
        </authorList>
    </citation>
    <scope>NUCLEOTIDE SEQUENCE</scope>
    <source>
        <strain evidence="3">MST-FP2251</strain>
    </source>
</reference>
<protein>
    <recommendedName>
        <fullName evidence="2">Subtelomeric hrmA-associated cluster protein AFUB-079030/YDR124W-like helical bundle domain-containing protein</fullName>
    </recommendedName>
</protein>
<dbReference type="AlphaFoldDB" id="A0AAD4CAQ8"/>
<dbReference type="InterPro" id="IPR021264">
    <property type="entry name" value="AFUB_079030/YDR124W-like"/>
</dbReference>